<organism evidence="1 2">
    <name type="scientific">Pseudobutyrivibrio xylanivorans</name>
    <dbReference type="NCBI Taxonomy" id="185007"/>
    <lineage>
        <taxon>Bacteria</taxon>
        <taxon>Bacillati</taxon>
        <taxon>Bacillota</taxon>
        <taxon>Clostridia</taxon>
        <taxon>Lachnospirales</taxon>
        <taxon>Lachnospiraceae</taxon>
        <taxon>Pseudobutyrivibrio</taxon>
    </lineage>
</organism>
<protein>
    <recommendedName>
        <fullName evidence="3">DUF3990 domain-containing protein</fullName>
    </recommendedName>
</protein>
<dbReference type="InterPro" id="IPR025051">
    <property type="entry name" value="DUF3990"/>
</dbReference>
<evidence type="ECO:0000313" key="2">
    <source>
        <dbReference type="Proteomes" id="UP000199428"/>
    </source>
</evidence>
<evidence type="ECO:0008006" key="3">
    <source>
        <dbReference type="Google" id="ProtNLM"/>
    </source>
</evidence>
<dbReference type="EMBL" id="FMWK01000004">
    <property type="protein sequence ID" value="SCZ77793.1"/>
    <property type="molecule type" value="Genomic_DNA"/>
</dbReference>
<accession>A0A1G5RUR5</accession>
<sequence length="223" mass="25978">MSKIRLYHGSQMIIEKPEYNGGKIHNDYGQGFYCTKHIELAKEWAVDEDFDGYVNTYEIDLSGLKILNLNDDKYSILHWLTILLEHRTMRMNGPVAEDGLDFLKKHYHMDISGYDAIIGYRADDSYFSFARAFIANSISIAQLERAMYLGELGEQYFIQSEKAFSKLIFKEYIEVASSDYYPLKKSRDNKARSDFNYITKSLDKEGTFILDLMREERENGTSL</sequence>
<dbReference type="AlphaFoldDB" id="A0A1G5RUR5"/>
<gene>
    <name evidence="1" type="ORF">SAMN02910350_00932</name>
</gene>
<name>A0A1G5RUR5_PSEXY</name>
<dbReference type="Pfam" id="PF13151">
    <property type="entry name" value="DUF3990"/>
    <property type="match status" value="1"/>
</dbReference>
<reference evidence="1 2" key="1">
    <citation type="submission" date="2016-10" db="EMBL/GenBank/DDBJ databases">
        <authorList>
            <person name="de Groot N.N."/>
        </authorList>
    </citation>
    <scope>NUCLEOTIDE SEQUENCE [LARGE SCALE GENOMIC DNA]</scope>
    <source>
        <strain evidence="1 2">DSM 10317</strain>
    </source>
</reference>
<dbReference type="Proteomes" id="UP000199428">
    <property type="component" value="Unassembled WGS sequence"/>
</dbReference>
<evidence type="ECO:0000313" key="1">
    <source>
        <dbReference type="EMBL" id="SCZ77793.1"/>
    </source>
</evidence>
<proteinExistence type="predicted"/>